<dbReference type="SUPFAM" id="SSF46785">
    <property type="entry name" value="Winged helix' DNA-binding domain"/>
    <property type="match status" value="1"/>
</dbReference>
<dbReference type="GO" id="GO:0003677">
    <property type="term" value="F:DNA binding"/>
    <property type="evidence" value="ECO:0007669"/>
    <property type="project" value="UniProtKB-KW"/>
</dbReference>
<evidence type="ECO:0000313" key="7">
    <source>
        <dbReference type="Proteomes" id="UP000642748"/>
    </source>
</evidence>
<dbReference type="PANTHER" id="PTHR30346">
    <property type="entry name" value="TRANSCRIPTIONAL DUAL REGULATOR HCAR-RELATED"/>
    <property type="match status" value="1"/>
</dbReference>
<dbReference type="PRINTS" id="PR00039">
    <property type="entry name" value="HTHLYSR"/>
</dbReference>
<dbReference type="InterPro" id="IPR036390">
    <property type="entry name" value="WH_DNA-bd_sf"/>
</dbReference>
<comment type="caution">
    <text evidence="6">The sequence shown here is derived from an EMBL/GenBank/DDBJ whole genome shotgun (WGS) entry which is preliminary data.</text>
</comment>
<dbReference type="FunFam" id="1.10.10.10:FF:000001">
    <property type="entry name" value="LysR family transcriptional regulator"/>
    <property type="match status" value="1"/>
</dbReference>
<name>A0A8J3QUE3_9ACTN</name>
<dbReference type="Pfam" id="PF00126">
    <property type="entry name" value="HTH_1"/>
    <property type="match status" value="1"/>
</dbReference>
<proteinExistence type="inferred from homology"/>
<dbReference type="Pfam" id="PF03466">
    <property type="entry name" value="LysR_substrate"/>
    <property type="match status" value="1"/>
</dbReference>
<evidence type="ECO:0000259" key="5">
    <source>
        <dbReference type="PROSITE" id="PS50931"/>
    </source>
</evidence>
<dbReference type="AlphaFoldDB" id="A0A8J3QUE3"/>
<dbReference type="InterPro" id="IPR000847">
    <property type="entry name" value="LysR_HTH_N"/>
</dbReference>
<accession>A0A8J3QUE3</accession>
<dbReference type="PANTHER" id="PTHR30346:SF29">
    <property type="entry name" value="LYSR SUBSTRATE-BINDING"/>
    <property type="match status" value="1"/>
</dbReference>
<evidence type="ECO:0000313" key="6">
    <source>
        <dbReference type="EMBL" id="GIH16192.1"/>
    </source>
</evidence>
<keyword evidence="7" id="KW-1185">Reference proteome</keyword>
<keyword evidence="3" id="KW-0238">DNA-binding</keyword>
<evidence type="ECO:0000256" key="3">
    <source>
        <dbReference type="ARBA" id="ARBA00023125"/>
    </source>
</evidence>
<reference evidence="6" key="1">
    <citation type="submission" date="2021-01" db="EMBL/GenBank/DDBJ databases">
        <title>Whole genome shotgun sequence of Rugosimonospora africana NBRC 104875.</title>
        <authorList>
            <person name="Komaki H."/>
            <person name="Tamura T."/>
        </authorList>
    </citation>
    <scope>NUCLEOTIDE SEQUENCE</scope>
    <source>
        <strain evidence="6">NBRC 104875</strain>
    </source>
</reference>
<dbReference type="GO" id="GO:0003700">
    <property type="term" value="F:DNA-binding transcription factor activity"/>
    <property type="evidence" value="ECO:0007669"/>
    <property type="project" value="InterPro"/>
</dbReference>
<dbReference type="RefSeq" id="WP_203919787.1">
    <property type="nucleotide sequence ID" value="NZ_BONZ01000040.1"/>
</dbReference>
<protein>
    <submittedName>
        <fullName evidence="6">LysR family transcriptional regulator</fullName>
    </submittedName>
</protein>
<keyword evidence="4" id="KW-0804">Transcription</keyword>
<dbReference type="SUPFAM" id="SSF53850">
    <property type="entry name" value="Periplasmic binding protein-like II"/>
    <property type="match status" value="1"/>
</dbReference>
<evidence type="ECO:0000256" key="1">
    <source>
        <dbReference type="ARBA" id="ARBA00009437"/>
    </source>
</evidence>
<dbReference type="InterPro" id="IPR036388">
    <property type="entry name" value="WH-like_DNA-bd_sf"/>
</dbReference>
<feature type="domain" description="HTH lysR-type" evidence="5">
    <location>
        <begin position="1"/>
        <end position="60"/>
    </location>
</feature>
<dbReference type="Proteomes" id="UP000642748">
    <property type="component" value="Unassembled WGS sequence"/>
</dbReference>
<dbReference type="PROSITE" id="PS50931">
    <property type="entry name" value="HTH_LYSR"/>
    <property type="match status" value="1"/>
</dbReference>
<evidence type="ECO:0000256" key="4">
    <source>
        <dbReference type="ARBA" id="ARBA00023163"/>
    </source>
</evidence>
<keyword evidence="2" id="KW-0805">Transcription regulation</keyword>
<sequence>MDLSVAGMRVLREVAERGSFTAAASALGYTQSAVSRQIAALESALGVGVFERQRTGVRLTPAGRAVLRHATVALDEIDAAVRAVRGRAPAGQTVRLGAYPSAGAVLLPRALAALRRTHPEIEVSTREASTPALVRAVRAGSLDLAVLASAPPFRAPDTETPELVVEVISESDLHVAVPANHPLALDDVIDVESLRGQRWIASPSGAGEVLLGVWPGLGGRPRVAHSTRDWLAKLQLVAAGCGITTVPLSMLPAMPEGIRVLPVRGGPRETRRVLVARLPGRRSVAPRIVQEALRATADAVEPR</sequence>
<evidence type="ECO:0000256" key="2">
    <source>
        <dbReference type="ARBA" id="ARBA00023015"/>
    </source>
</evidence>
<dbReference type="Gene3D" id="3.40.190.10">
    <property type="entry name" value="Periplasmic binding protein-like II"/>
    <property type="match status" value="2"/>
</dbReference>
<dbReference type="Gene3D" id="1.10.10.10">
    <property type="entry name" value="Winged helix-like DNA-binding domain superfamily/Winged helix DNA-binding domain"/>
    <property type="match status" value="1"/>
</dbReference>
<gene>
    <name evidence="6" type="primary">gltC</name>
    <name evidence="6" type="ORF">Raf01_43640</name>
</gene>
<dbReference type="EMBL" id="BONZ01000040">
    <property type="protein sequence ID" value="GIH16192.1"/>
    <property type="molecule type" value="Genomic_DNA"/>
</dbReference>
<dbReference type="InterPro" id="IPR005119">
    <property type="entry name" value="LysR_subst-bd"/>
</dbReference>
<comment type="similarity">
    <text evidence="1">Belongs to the LysR transcriptional regulatory family.</text>
</comment>
<dbReference type="GO" id="GO:0032993">
    <property type="term" value="C:protein-DNA complex"/>
    <property type="evidence" value="ECO:0007669"/>
    <property type="project" value="TreeGrafter"/>
</dbReference>
<organism evidence="6 7">
    <name type="scientific">Rugosimonospora africana</name>
    <dbReference type="NCBI Taxonomy" id="556532"/>
    <lineage>
        <taxon>Bacteria</taxon>
        <taxon>Bacillati</taxon>
        <taxon>Actinomycetota</taxon>
        <taxon>Actinomycetes</taxon>
        <taxon>Micromonosporales</taxon>
        <taxon>Micromonosporaceae</taxon>
        <taxon>Rugosimonospora</taxon>
    </lineage>
</organism>